<name>A0A239A4D4_9BACT</name>
<evidence type="ECO:0000256" key="1">
    <source>
        <dbReference type="SAM" id="MobiDB-lite"/>
    </source>
</evidence>
<evidence type="ECO:0000313" key="3">
    <source>
        <dbReference type="EMBL" id="SNR90292.1"/>
    </source>
</evidence>
<evidence type="ECO:0000256" key="2">
    <source>
        <dbReference type="SAM" id="SignalP"/>
    </source>
</evidence>
<dbReference type="PROSITE" id="PS51257">
    <property type="entry name" value="PROKAR_LIPOPROTEIN"/>
    <property type="match status" value="1"/>
</dbReference>
<feature type="region of interest" description="Disordered" evidence="1">
    <location>
        <begin position="19"/>
        <end position="58"/>
    </location>
</feature>
<evidence type="ECO:0000313" key="4">
    <source>
        <dbReference type="Proteomes" id="UP000198405"/>
    </source>
</evidence>
<keyword evidence="2" id="KW-0732">Signal</keyword>
<feature type="chain" id="PRO_5012828142" evidence="2">
    <location>
        <begin position="19"/>
        <end position="206"/>
    </location>
</feature>
<dbReference type="Proteomes" id="UP000198405">
    <property type="component" value="Unassembled WGS sequence"/>
</dbReference>
<proteinExistence type="predicted"/>
<keyword evidence="4" id="KW-1185">Reference proteome</keyword>
<feature type="compositionally biased region" description="Basic and acidic residues" evidence="1">
    <location>
        <begin position="22"/>
        <end position="31"/>
    </location>
</feature>
<gene>
    <name evidence="3" type="ORF">SAMN06265340_1159</name>
</gene>
<dbReference type="AlphaFoldDB" id="A0A239A4D4"/>
<dbReference type="OrthoDB" id="9790047at2"/>
<dbReference type="EMBL" id="FZOB01000015">
    <property type="protein sequence ID" value="SNR90292.1"/>
    <property type="molecule type" value="Genomic_DNA"/>
</dbReference>
<sequence length="206" mass="22386">MKKQTALFLCLAASVAVAGCGKKSETQEKETTSMNMPAGELPPGHPPIGNQTQLPPGHPPINGTMGMPPQGMMGMGQMQPGMHPETMTKLTKPVNIPEEVKKTWKFADVVIIDKTTGKVVKEAKVKAGDKIKIGNTEIDILYIVPDLKLMNNEYTSATNEPNNPAVIVRAKENGKVTYEGPIYQKFQIFTINNPKYELGVKAVLKG</sequence>
<accession>A0A239A4D4</accession>
<organism evidence="3 4">
    <name type="scientific">Desulfurobacterium atlanticum</name>
    <dbReference type="NCBI Taxonomy" id="240169"/>
    <lineage>
        <taxon>Bacteria</taxon>
        <taxon>Pseudomonadati</taxon>
        <taxon>Aquificota</taxon>
        <taxon>Aquificia</taxon>
        <taxon>Desulfurobacteriales</taxon>
        <taxon>Desulfurobacteriaceae</taxon>
        <taxon>Desulfurobacterium</taxon>
    </lineage>
</organism>
<reference evidence="4" key="1">
    <citation type="submission" date="2017-06" db="EMBL/GenBank/DDBJ databases">
        <authorList>
            <person name="Varghese N."/>
            <person name="Submissions S."/>
        </authorList>
    </citation>
    <scope>NUCLEOTIDE SEQUENCE [LARGE SCALE GENOMIC DNA]</scope>
    <source>
        <strain evidence="4">DSM 15668</strain>
    </source>
</reference>
<protein>
    <submittedName>
        <fullName evidence="3">Uncharacterized protein</fullName>
    </submittedName>
</protein>
<dbReference type="RefSeq" id="WP_089323629.1">
    <property type="nucleotide sequence ID" value="NZ_FZOB01000015.1"/>
</dbReference>
<feature type="signal peptide" evidence="2">
    <location>
        <begin position="1"/>
        <end position="18"/>
    </location>
</feature>